<comment type="subcellular location">
    <subcellularLocation>
        <location evidence="1">Nucleus</location>
    </subcellularLocation>
</comment>
<dbReference type="SUPFAM" id="SSF52113">
    <property type="entry name" value="BRCT domain"/>
    <property type="match status" value="2"/>
</dbReference>
<dbReference type="Gene3D" id="3.40.50.10190">
    <property type="entry name" value="BRCT domain"/>
    <property type="match status" value="2"/>
</dbReference>
<dbReference type="InterPro" id="IPR001357">
    <property type="entry name" value="BRCT_dom"/>
</dbReference>
<dbReference type="GO" id="GO:0003677">
    <property type="term" value="F:DNA binding"/>
    <property type="evidence" value="ECO:0007669"/>
    <property type="project" value="InterPro"/>
</dbReference>
<feature type="domain" description="BRCT" evidence="10">
    <location>
        <begin position="92"/>
        <end position="162"/>
    </location>
</feature>
<keyword evidence="9" id="KW-1133">Transmembrane helix</keyword>
<dbReference type="InterPro" id="IPR031099">
    <property type="entry name" value="BRCA1-associated"/>
</dbReference>
<dbReference type="Pfam" id="PF00533">
    <property type="entry name" value="BRCT"/>
    <property type="match status" value="1"/>
</dbReference>
<evidence type="ECO:0000256" key="7">
    <source>
        <dbReference type="ARBA" id="ARBA00023204"/>
    </source>
</evidence>
<dbReference type="GO" id="GO:0000724">
    <property type="term" value="P:double-strand break repair via homologous recombination"/>
    <property type="evidence" value="ECO:0007669"/>
    <property type="project" value="TreeGrafter"/>
</dbReference>
<organism evidence="11 12">
    <name type="scientific">Meleagris gallopavo</name>
    <name type="common">Wild turkey</name>
    <dbReference type="NCBI Taxonomy" id="9103"/>
    <lineage>
        <taxon>Eukaryota</taxon>
        <taxon>Metazoa</taxon>
        <taxon>Chordata</taxon>
        <taxon>Craniata</taxon>
        <taxon>Vertebrata</taxon>
        <taxon>Euteleostomi</taxon>
        <taxon>Archelosauria</taxon>
        <taxon>Archosauria</taxon>
        <taxon>Dinosauria</taxon>
        <taxon>Saurischia</taxon>
        <taxon>Theropoda</taxon>
        <taxon>Coelurosauria</taxon>
        <taxon>Aves</taxon>
        <taxon>Neognathae</taxon>
        <taxon>Galloanserae</taxon>
        <taxon>Galliformes</taxon>
        <taxon>Phasianidae</taxon>
        <taxon>Meleagridinae</taxon>
        <taxon>Meleagris</taxon>
    </lineage>
</organism>
<keyword evidence="6" id="KW-0862">Zinc</keyword>
<dbReference type="AlphaFoldDB" id="A0A803Y915"/>
<reference evidence="11" key="2">
    <citation type="submission" date="2025-08" db="UniProtKB">
        <authorList>
            <consortium name="Ensembl"/>
        </authorList>
    </citation>
    <scope>IDENTIFICATION</scope>
</reference>
<evidence type="ECO:0000259" key="10">
    <source>
        <dbReference type="PROSITE" id="PS50172"/>
    </source>
</evidence>
<evidence type="ECO:0000256" key="4">
    <source>
        <dbReference type="ARBA" id="ARBA00022763"/>
    </source>
</evidence>
<evidence type="ECO:0000256" key="9">
    <source>
        <dbReference type="SAM" id="Phobius"/>
    </source>
</evidence>
<keyword evidence="5" id="KW-0863">Zinc-finger</keyword>
<dbReference type="GO" id="GO:0004842">
    <property type="term" value="F:ubiquitin-protein transferase activity"/>
    <property type="evidence" value="ECO:0007669"/>
    <property type="project" value="InterPro"/>
</dbReference>
<evidence type="ECO:0000256" key="3">
    <source>
        <dbReference type="ARBA" id="ARBA00022737"/>
    </source>
</evidence>
<evidence type="ECO:0000256" key="6">
    <source>
        <dbReference type="ARBA" id="ARBA00022833"/>
    </source>
</evidence>
<dbReference type="InterPro" id="IPR036420">
    <property type="entry name" value="BRCT_dom_sf"/>
</dbReference>
<keyword evidence="9" id="KW-0472">Membrane</keyword>
<dbReference type="GeneTree" id="ENSGT00440000034289"/>
<name>A0A803Y915_MELGA</name>
<evidence type="ECO:0000256" key="8">
    <source>
        <dbReference type="ARBA" id="ARBA00023242"/>
    </source>
</evidence>
<dbReference type="PANTHER" id="PTHR13763">
    <property type="entry name" value="BREAST CANCER TYPE 1 SUSCEPTIBILITY PROTEIN BRCA1"/>
    <property type="match status" value="1"/>
</dbReference>
<accession>A0A803Y915</accession>
<evidence type="ECO:0000256" key="2">
    <source>
        <dbReference type="ARBA" id="ARBA00022723"/>
    </source>
</evidence>
<keyword evidence="4" id="KW-0227">DNA damage</keyword>
<dbReference type="PANTHER" id="PTHR13763:SF0">
    <property type="entry name" value="BREAST CANCER TYPE 1 SUSCEPTIBILITY PROTEIN"/>
    <property type="match status" value="1"/>
</dbReference>
<keyword evidence="7" id="KW-0234">DNA repair</keyword>
<dbReference type="GO" id="GO:0007095">
    <property type="term" value="P:mitotic G2 DNA damage checkpoint signaling"/>
    <property type="evidence" value="ECO:0007669"/>
    <property type="project" value="TreeGrafter"/>
</dbReference>
<dbReference type="InterPro" id="IPR011364">
    <property type="entry name" value="BRCA1"/>
</dbReference>
<evidence type="ECO:0000313" key="11">
    <source>
        <dbReference type="Ensembl" id="ENSMGAP00000028262.1"/>
    </source>
</evidence>
<dbReference type="FunFam" id="3.40.50.10190:FF:000006">
    <property type="entry name" value="Breast cancer type 1 susceptibility protein homolog"/>
    <property type="match status" value="1"/>
</dbReference>
<evidence type="ECO:0000256" key="5">
    <source>
        <dbReference type="ARBA" id="ARBA00022771"/>
    </source>
</evidence>
<protein>
    <recommendedName>
        <fullName evidence="10">BRCT domain-containing protein</fullName>
    </recommendedName>
</protein>
<proteinExistence type="predicted"/>
<keyword evidence="8" id="KW-0539">Nucleus</keyword>
<keyword evidence="12" id="KW-1185">Reference proteome</keyword>
<dbReference type="GO" id="GO:0043009">
    <property type="term" value="P:chordate embryonic development"/>
    <property type="evidence" value="ECO:0007669"/>
    <property type="project" value="TreeGrafter"/>
</dbReference>
<dbReference type="PROSITE" id="PS50172">
    <property type="entry name" value="BRCT"/>
    <property type="match status" value="2"/>
</dbReference>
<dbReference type="GO" id="GO:0008270">
    <property type="term" value="F:zinc ion binding"/>
    <property type="evidence" value="ECO:0007669"/>
    <property type="project" value="UniProtKB-KW"/>
</dbReference>
<keyword evidence="9" id="KW-0812">Transmembrane</keyword>
<evidence type="ECO:0000313" key="12">
    <source>
        <dbReference type="Proteomes" id="UP000001645"/>
    </source>
</evidence>
<dbReference type="GO" id="GO:0045944">
    <property type="term" value="P:positive regulation of transcription by RNA polymerase II"/>
    <property type="evidence" value="ECO:0007669"/>
    <property type="project" value="TreeGrafter"/>
</dbReference>
<evidence type="ECO:0000256" key="1">
    <source>
        <dbReference type="ARBA" id="ARBA00004123"/>
    </source>
</evidence>
<dbReference type="GO" id="GO:0031436">
    <property type="term" value="C:BRCA1-BARD1 complex"/>
    <property type="evidence" value="ECO:0007669"/>
    <property type="project" value="TreeGrafter"/>
</dbReference>
<dbReference type="InParanoid" id="A0A803Y915"/>
<keyword evidence="2" id="KW-0479">Metal-binding</keyword>
<dbReference type="PRINTS" id="PR00493">
    <property type="entry name" value="BRSTCANCERI"/>
</dbReference>
<dbReference type="Proteomes" id="UP000001645">
    <property type="component" value="Chromosome 29"/>
</dbReference>
<feature type="domain" description="BRCT" evidence="10">
    <location>
        <begin position="1"/>
        <end position="48"/>
    </location>
</feature>
<dbReference type="Ensembl" id="ENSMGAT00000021675.1">
    <property type="protein sequence ID" value="ENSMGAP00000028262.1"/>
    <property type="gene ID" value="ENSMGAG00000020262.1"/>
</dbReference>
<dbReference type="GO" id="GO:0070531">
    <property type="term" value="C:BRCA1-A complex"/>
    <property type="evidence" value="ECO:0007669"/>
    <property type="project" value="TreeGrafter"/>
</dbReference>
<sequence>MKTDEELVCERTLKYFLGIAGRKWVVSYQWIIQSFKEGRILDEENFEVKGDVINGRNHQGPKRARQSLSTVVRLFIYLLLCFFFFFSPPGHLEWIVELCGASVVKQLHLFTHKVVSVKGMLCLATDHSPSIQQKNNVAVVTREWVLDSVACFECQGLDAYLVSRD</sequence>
<keyword evidence="3" id="KW-0677">Repeat</keyword>
<feature type="transmembrane region" description="Helical" evidence="9">
    <location>
        <begin position="68"/>
        <end position="86"/>
    </location>
</feature>
<reference evidence="11" key="3">
    <citation type="submission" date="2025-09" db="UniProtKB">
        <authorList>
            <consortium name="Ensembl"/>
        </authorList>
    </citation>
    <scope>IDENTIFICATION</scope>
</reference>
<reference evidence="11 12" key="1">
    <citation type="journal article" date="2010" name="PLoS Biol.">
        <title>Multi-platform next-generation sequencing of the domestic turkey (Meleagris gallopavo): genome assembly and analysis.</title>
        <authorList>
            <person name="Dalloul R.A."/>
            <person name="Long J.A."/>
            <person name="Zimin A.V."/>
            <person name="Aslam L."/>
            <person name="Beal K."/>
            <person name="Blomberg L.A."/>
            <person name="Bouffard P."/>
            <person name="Burt D.W."/>
            <person name="Crasta O."/>
            <person name="Crooijmans R.P."/>
            <person name="Cooper K."/>
            <person name="Coulombe R.A."/>
            <person name="De S."/>
            <person name="Delany M.E."/>
            <person name="Dodgson J.B."/>
            <person name="Dong J.J."/>
            <person name="Evans C."/>
            <person name="Frederickson K.M."/>
            <person name="Flicek P."/>
            <person name="Florea L."/>
            <person name="Folkerts O."/>
            <person name="Groenen M.A."/>
            <person name="Harkins T.T."/>
            <person name="Herrero J."/>
            <person name="Hoffmann S."/>
            <person name="Megens H.J."/>
            <person name="Jiang A."/>
            <person name="de Jong P."/>
            <person name="Kaiser P."/>
            <person name="Kim H."/>
            <person name="Kim K.W."/>
            <person name="Kim S."/>
            <person name="Langenberger D."/>
            <person name="Lee M.K."/>
            <person name="Lee T."/>
            <person name="Mane S."/>
            <person name="Marcais G."/>
            <person name="Marz M."/>
            <person name="McElroy A.P."/>
            <person name="Modise T."/>
            <person name="Nefedov M."/>
            <person name="Notredame C."/>
            <person name="Paton I.R."/>
            <person name="Payne W.S."/>
            <person name="Pertea G."/>
            <person name="Prickett D."/>
            <person name="Puiu D."/>
            <person name="Qioa D."/>
            <person name="Raineri E."/>
            <person name="Ruffier M."/>
            <person name="Salzberg S.L."/>
            <person name="Schatz M.C."/>
            <person name="Scheuring C."/>
            <person name="Schmidt C.J."/>
            <person name="Schroeder S."/>
            <person name="Searle S.M."/>
            <person name="Smith E.J."/>
            <person name="Smith J."/>
            <person name="Sonstegard T.S."/>
            <person name="Stadler P.F."/>
            <person name="Tafer H."/>
            <person name="Tu Z.J."/>
            <person name="Van Tassell C.P."/>
            <person name="Vilella A.J."/>
            <person name="Williams K.P."/>
            <person name="Yorke J.A."/>
            <person name="Zhang L."/>
            <person name="Zhang H.B."/>
            <person name="Zhang X."/>
            <person name="Zhang Y."/>
            <person name="Reed K.M."/>
        </authorList>
    </citation>
    <scope>NUCLEOTIDE SEQUENCE [LARGE SCALE GENOMIC DNA]</scope>
</reference>